<evidence type="ECO:0000313" key="1">
    <source>
        <dbReference type="EMBL" id="AEM88679.1"/>
    </source>
</evidence>
<protein>
    <submittedName>
        <fullName evidence="1">Uncharacterized protein</fullName>
    </submittedName>
</protein>
<dbReference type="HOGENOM" id="CLU_3240493_0_0_11"/>
<evidence type="ECO:0000313" key="2">
    <source>
        <dbReference type="Proteomes" id="UP000008703"/>
    </source>
</evidence>
<proteinExistence type="predicted"/>
<accession>G2PGW5</accession>
<dbReference type="Proteomes" id="UP000008703">
    <property type="component" value="Plasmid pSTRVI01"/>
</dbReference>
<geneLocation type="plasmid" evidence="1 2">
    <name>pSTRVI01</name>
</geneLocation>
<keyword evidence="1" id="KW-0614">Plasmid</keyword>
<organism evidence="1 2">
    <name type="scientific">Streptomyces violaceusniger (strain Tu 4113)</name>
    <dbReference type="NCBI Taxonomy" id="653045"/>
    <lineage>
        <taxon>Bacteria</taxon>
        <taxon>Bacillati</taxon>
        <taxon>Actinomycetota</taxon>
        <taxon>Actinomycetes</taxon>
        <taxon>Kitasatosporales</taxon>
        <taxon>Streptomycetaceae</taxon>
        <taxon>Streptomyces</taxon>
        <taxon>Streptomyces violaceusniger group</taxon>
    </lineage>
</organism>
<keyword evidence="2" id="KW-1185">Reference proteome</keyword>
<dbReference type="KEGG" id="svl:Strvi_9424"/>
<dbReference type="RefSeq" id="WP_014043614.1">
    <property type="nucleotide sequence ID" value="NC_015951.1"/>
</dbReference>
<gene>
    <name evidence="1" type="ORF">Strvi_9424</name>
</gene>
<name>G2PGW5_STRV4</name>
<sequence length="43" mass="5008">MTTITRRGLYERAVSLFGRRIAYSSTTAVNERLGELYRDLWSP</sequence>
<reference evidence="1" key="1">
    <citation type="submission" date="2011-08" db="EMBL/GenBank/DDBJ databases">
        <title>Complete sequence of plasmid 1 of Streptomyces violaceusniger Tu 4113.</title>
        <authorList>
            <consortium name="US DOE Joint Genome Institute"/>
            <person name="Lucas S."/>
            <person name="Han J."/>
            <person name="Lapidus A."/>
            <person name="Cheng J.-F."/>
            <person name="Goodwin L."/>
            <person name="Pitluck S."/>
            <person name="Peters L."/>
            <person name="Ivanova N."/>
            <person name="Daligault H."/>
            <person name="Detter J.C."/>
            <person name="Han C."/>
            <person name="Tapia R."/>
            <person name="Land M."/>
            <person name="Hauser L."/>
            <person name="Kyrpides N."/>
            <person name="Ivanova N."/>
            <person name="Pagani I."/>
            <person name="Hagen A."/>
            <person name="Katz L."/>
            <person name="Fiedler H.-P."/>
            <person name="Keasling J."/>
            <person name="Fortman J."/>
            <person name="Woyke T."/>
        </authorList>
    </citation>
    <scope>NUCLEOTIDE SEQUENCE [LARGE SCALE GENOMIC DNA]</scope>
    <source>
        <strain evidence="1">Tu 4113</strain>
        <plasmid evidence="1">pSTRVI01</plasmid>
    </source>
</reference>
<dbReference type="AlphaFoldDB" id="G2PGW5"/>
<dbReference type="EMBL" id="CP002995">
    <property type="protein sequence ID" value="AEM88679.1"/>
    <property type="molecule type" value="Genomic_DNA"/>
</dbReference>